<name>A0A9X3J9J9_9BACT</name>
<proteinExistence type="predicted"/>
<dbReference type="CDD" id="cd02440">
    <property type="entry name" value="AdoMet_MTases"/>
    <property type="match status" value="1"/>
</dbReference>
<feature type="domain" description="Methyltransferase" evidence="1">
    <location>
        <begin position="39"/>
        <end position="161"/>
    </location>
</feature>
<keyword evidence="3" id="KW-1185">Reference proteome</keyword>
<dbReference type="Gene3D" id="3.40.50.150">
    <property type="entry name" value="Vaccinia Virus protein VP39"/>
    <property type="match status" value="1"/>
</dbReference>
<dbReference type="InterPro" id="IPR025714">
    <property type="entry name" value="Methyltranfer_dom"/>
</dbReference>
<dbReference type="GO" id="GO:0008168">
    <property type="term" value="F:methyltransferase activity"/>
    <property type="evidence" value="ECO:0007669"/>
    <property type="project" value="UniProtKB-KW"/>
</dbReference>
<dbReference type="Gene3D" id="2.20.25.110">
    <property type="entry name" value="S-adenosyl-L-methionine-dependent methyltransferases"/>
    <property type="match status" value="1"/>
</dbReference>
<dbReference type="Pfam" id="PF13847">
    <property type="entry name" value="Methyltransf_31"/>
    <property type="match status" value="1"/>
</dbReference>
<keyword evidence="2" id="KW-0808">Transferase</keyword>
<dbReference type="SUPFAM" id="SSF53335">
    <property type="entry name" value="S-adenosyl-L-methionine-dependent methyltransferases"/>
    <property type="match status" value="1"/>
</dbReference>
<gene>
    <name evidence="2" type="ORF">OU798_21130</name>
</gene>
<evidence type="ECO:0000259" key="1">
    <source>
        <dbReference type="Pfam" id="PF13847"/>
    </source>
</evidence>
<keyword evidence="2" id="KW-0489">Methyltransferase</keyword>
<sequence length="246" mass="27729">MENAQNKFYSSISKYYSEIFPYSAMQQKFVQACVGNLDQKQILDIGCATGELAFHLAGSGATVAGIDLNEDLLNQAIQNKIHPKLQFRQGNMLELATDFRKEQFDAVLCFGNTLVHLQSEEGVEHMLNGVNNVLKPGGHFLLQILNYDYILGEKVSELPLIETENIRFIRNYKFQNNSALIRFQTDLQIKAEDTTVSNQTTLLALKSSKLTELLERAGFKNIQLYANFKQETFGGAHLPLVVSCRK</sequence>
<dbReference type="EMBL" id="JAPOHD010000064">
    <property type="protein sequence ID" value="MCY1722865.1"/>
    <property type="molecule type" value="Genomic_DNA"/>
</dbReference>
<comment type="caution">
    <text evidence="2">The sequence shown here is derived from an EMBL/GenBank/DDBJ whole genome shotgun (WGS) entry which is preliminary data.</text>
</comment>
<dbReference type="AlphaFoldDB" id="A0A9X3J9J9"/>
<dbReference type="PANTHER" id="PTHR43861">
    <property type="entry name" value="TRANS-ACONITATE 2-METHYLTRANSFERASE-RELATED"/>
    <property type="match status" value="1"/>
</dbReference>
<organism evidence="2 3">
    <name type="scientific">Draconibacterium aestuarii</name>
    <dbReference type="NCBI Taxonomy" id="2998507"/>
    <lineage>
        <taxon>Bacteria</taxon>
        <taxon>Pseudomonadati</taxon>
        <taxon>Bacteroidota</taxon>
        <taxon>Bacteroidia</taxon>
        <taxon>Marinilabiliales</taxon>
        <taxon>Prolixibacteraceae</taxon>
        <taxon>Draconibacterium</taxon>
    </lineage>
</organism>
<evidence type="ECO:0000313" key="2">
    <source>
        <dbReference type="EMBL" id="MCY1722865.1"/>
    </source>
</evidence>
<dbReference type="PANTHER" id="PTHR43861:SF1">
    <property type="entry name" value="TRANS-ACONITATE 2-METHYLTRANSFERASE"/>
    <property type="match status" value="1"/>
</dbReference>
<dbReference type="InterPro" id="IPR029063">
    <property type="entry name" value="SAM-dependent_MTases_sf"/>
</dbReference>
<accession>A0A9X3J9J9</accession>
<evidence type="ECO:0000313" key="3">
    <source>
        <dbReference type="Proteomes" id="UP001145087"/>
    </source>
</evidence>
<dbReference type="RefSeq" id="WP_343335189.1">
    <property type="nucleotide sequence ID" value="NZ_JAPOHD010000064.1"/>
</dbReference>
<protein>
    <submittedName>
        <fullName evidence="2">Class I SAM-dependent methyltransferase</fullName>
    </submittedName>
</protein>
<dbReference type="Proteomes" id="UP001145087">
    <property type="component" value="Unassembled WGS sequence"/>
</dbReference>
<reference evidence="2" key="1">
    <citation type="submission" date="2022-11" db="EMBL/GenBank/DDBJ databases">
        <title>Marilongibacter aestuarii gen. nov., sp. nov., isolated from tidal flat sediment.</title>
        <authorList>
            <person name="Jiayan W."/>
        </authorList>
    </citation>
    <scope>NUCLEOTIDE SEQUENCE</scope>
    <source>
        <strain evidence="2">Z1-6</strain>
    </source>
</reference>
<dbReference type="GO" id="GO:0032259">
    <property type="term" value="P:methylation"/>
    <property type="evidence" value="ECO:0007669"/>
    <property type="project" value="UniProtKB-KW"/>
</dbReference>